<feature type="binding site" evidence="5">
    <location>
        <position position="195"/>
    </location>
    <ligand>
        <name>a divalent metal cation</name>
        <dbReference type="ChEBI" id="CHEBI:60240"/>
        <label>1</label>
    </ligand>
</feature>
<name>A0A2A5RK60_9LACT</name>
<comment type="similarity">
    <text evidence="1">Belongs to the GTP cyclohydrolase I type 2/NIF3 family.</text>
</comment>
<feature type="binding site" evidence="5">
    <location>
        <position position="39"/>
    </location>
    <ligand>
        <name>a divalent metal cation</name>
        <dbReference type="ChEBI" id="CHEBI:60240"/>
        <label>1</label>
    </ligand>
</feature>
<dbReference type="EMBL" id="JXJU01000008">
    <property type="protein sequence ID" value="PCR99539.1"/>
    <property type="molecule type" value="Genomic_DNA"/>
</dbReference>
<dbReference type="SUPFAM" id="SSF102705">
    <property type="entry name" value="NIF3 (NGG1p interacting factor 3)-like"/>
    <property type="match status" value="1"/>
</dbReference>
<comment type="subunit">
    <text evidence="2">Homohexamer.</text>
</comment>
<dbReference type="PANTHER" id="PTHR13799:SF14">
    <property type="entry name" value="GTP CYCLOHYDROLASE 1 TYPE 2 HOMOLOG"/>
    <property type="match status" value="1"/>
</dbReference>
<dbReference type="FunFam" id="3.40.1390.30:FF:000001">
    <property type="entry name" value="GTP cyclohydrolase 1 type 2"/>
    <property type="match status" value="1"/>
</dbReference>
<dbReference type="NCBIfam" id="TIGR00486">
    <property type="entry name" value="YbgI_SA1388"/>
    <property type="match status" value="1"/>
</dbReference>
<dbReference type="GO" id="GO:0046872">
    <property type="term" value="F:metal ion binding"/>
    <property type="evidence" value="ECO:0007669"/>
    <property type="project" value="UniProtKB-KW"/>
</dbReference>
<evidence type="ECO:0000256" key="5">
    <source>
        <dbReference type="PIRSR" id="PIRSR602678-1"/>
    </source>
</evidence>
<dbReference type="Gene3D" id="3.40.1390.30">
    <property type="entry name" value="NIF3 (NGG1p interacting factor 3)-like"/>
    <property type="match status" value="2"/>
</dbReference>
<gene>
    <name evidence="6" type="ORF">RT41_GL001915</name>
</gene>
<evidence type="ECO:0000256" key="3">
    <source>
        <dbReference type="ARBA" id="ARBA00022112"/>
    </source>
</evidence>
<dbReference type="Proteomes" id="UP000218181">
    <property type="component" value="Unassembled WGS sequence"/>
</dbReference>
<dbReference type="PANTHER" id="PTHR13799">
    <property type="entry name" value="NGG1 INTERACTING FACTOR 3"/>
    <property type="match status" value="1"/>
</dbReference>
<evidence type="ECO:0000313" key="7">
    <source>
        <dbReference type="Proteomes" id="UP000218181"/>
    </source>
</evidence>
<evidence type="ECO:0000313" key="6">
    <source>
        <dbReference type="EMBL" id="PCR99539.1"/>
    </source>
</evidence>
<dbReference type="InterPro" id="IPR002678">
    <property type="entry name" value="DUF34/NIF3"/>
</dbReference>
<feature type="binding site" evidence="5">
    <location>
        <position position="77"/>
    </location>
    <ligand>
        <name>a divalent metal cation</name>
        <dbReference type="ChEBI" id="CHEBI:60240"/>
        <label>1</label>
    </ligand>
</feature>
<proteinExistence type="inferred from homology"/>
<organism evidence="6 7">
    <name type="scientific">Lactococcus fujiensis JCM 16395</name>
    <dbReference type="NCBI Taxonomy" id="1291764"/>
    <lineage>
        <taxon>Bacteria</taxon>
        <taxon>Bacillati</taxon>
        <taxon>Bacillota</taxon>
        <taxon>Bacilli</taxon>
        <taxon>Lactobacillales</taxon>
        <taxon>Streptococcaceae</taxon>
        <taxon>Lactococcus</taxon>
    </lineage>
</organism>
<evidence type="ECO:0000256" key="1">
    <source>
        <dbReference type="ARBA" id="ARBA00006964"/>
    </source>
</evidence>
<evidence type="ECO:0000256" key="2">
    <source>
        <dbReference type="ARBA" id="ARBA00011643"/>
    </source>
</evidence>
<comment type="caution">
    <text evidence="6">The sequence shown here is derived from an EMBL/GenBank/DDBJ whole genome shotgun (WGS) entry which is preliminary data.</text>
</comment>
<protein>
    <recommendedName>
        <fullName evidence="3">GTP cyclohydrolase 1 type 2 homolog</fullName>
    </recommendedName>
</protein>
<feature type="binding site" evidence="5">
    <location>
        <position position="198"/>
    </location>
    <ligand>
        <name>a divalent metal cation</name>
        <dbReference type="ChEBI" id="CHEBI:60240"/>
        <label>1</label>
    </ligand>
</feature>
<dbReference type="STRING" id="1291764.GCA_001311235_01694"/>
<dbReference type="Pfam" id="PF01784">
    <property type="entry name" value="DUF34_NIF3"/>
    <property type="match status" value="1"/>
</dbReference>
<keyword evidence="7" id="KW-1185">Reference proteome</keyword>
<dbReference type="InterPro" id="IPR036069">
    <property type="entry name" value="DUF34/NIF3_sf"/>
</dbReference>
<sequence>MQIGRLNQEVKKVLVTLDIRDQTVQEAIDVGANLIFAKHPVIFSPLSGLTDEDSQENIILRLAEAGISVYTSHSNIDVVKGGLNDDFAEILDMTEVEVLDDRDGIGRVGNIEPQSLSELALKIKAGFGLKRLRLVTYDRDLKSVIKRIAICGGSGGKLWPQALAKGADLYITGDIYYHSGHDMLSSGLLGIDPGHYIEHLFVPKVANLLRKWHPEIEILESQTLTNPFYDI</sequence>
<evidence type="ECO:0000256" key="4">
    <source>
        <dbReference type="ARBA" id="ARBA00022723"/>
    </source>
</evidence>
<reference evidence="6 7" key="1">
    <citation type="submission" date="2014-12" db="EMBL/GenBank/DDBJ databases">
        <title>Draft genome sequences of 10 type strains of Lactococcus.</title>
        <authorList>
            <person name="Sun Z."/>
            <person name="Zhong Z."/>
            <person name="Liu W."/>
            <person name="Zhang W."/>
            <person name="Zhang H."/>
        </authorList>
    </citation>
    <scope>NUCLEOTIDE SEQUENCE [LARGE SCALE GENOMIC DNA]</scope>
    <source>
        <strain evidence="6 7">JCM 16395</strain>
    </source>
</reference>
<keyword evidence="4 5" id="KW-0479">Metal-binding</keyword>
<dbReference type="AlphaFoldDB" id="A0A2A5RK60"/>
<dbReference type="GO" id="GO:0005737">
    <property type="term" value="C:cytoplasm"/>
    <property type="evidence" value="ECO:0007669"/>
    <property type="project" value="TreeGrafter"/>
</dbReference>
<accession>A0A2A5RK60</accession>